<dbReference type="AlphaFoldDB" id="A0A176YQ74"/>
<dbReference type="SUPFAM" id="SSF52499">
    <property type="entry name" value="Isochorismatase-like hydrolases"/>
    <property type="match status" value="1"/>
</dbReference>
<gene>
    <name evidence="3" type="ORF">AYJ54_11260</name>
</gene>
<dbReference type="GO" id="GO:0016787">
    <property type="term" value="F:hydrolase activity"/>
    <property type="evidence" value="ECO:0007669"/>
    <property type="project" value="UniProtKB-KW"/>
</dbReference>
<sequence length="194" mass="21447">MLVSVDDDPPILVCADLQVEYLTQGRRHVILDGDATMSRCQDLLTLWRDNLWPVMHLKRIAQAAWFNPASKLTDWIPELKPRPGEMTFEHPLPSAYSSSRFVDFMSNIRSVRCVLLGFSLDETILATVVDGFHRSHRYQVVGDAVACRQPGAGEAATYKQAVMNVIANFATIRTSAELVRTGGAIAVQMNATGG</sequence>
<dbReference type="Proteomes" id="UP000076959">
    <property type="component" value="Unassembled WGS sequence"/>
</dbReference>
<name>A0A176YQ74_9BRAD</name>
<feature type="domain" description="Isochorismatase-like" evidence="2">
    <location>
        <begin position="11"/>
        <end position="176"/>
    </location>
</feature>
<accession>A0A176YQ74</accession>
<organism evidence="3 4">
    <name type="scientific">Bradyrhizobium centrolobii</name>
    <dbReference type="NCBI Taxonomy" id="1505087"/>
    <lineage>
        <taxon>Bacteria</taxon>
        <taxon>Pseudomonadati</taxon>
        <taxon>Pseudomonadota</taxon>
        <taxon>Alphaproteobacteria</taxon>
        <taxon>Hyphomicrobiales</taxon>
        <taxon>Nitrobacteraceae</taxon>
        <taxon>Bradyrhizobium</taxon>
    </lineage>
</organism>
<evidence type="ECO:0000259" key="2">
    <source>
        <dbReference type="Pfam" id="PF00857"/>
    </source>
</evidence>
<dbReference type="PANTHER" id="PTHR43540:SF15">
    <property type="entry name" value="BLR5631 PROTEIN"/>
    <property type="match status" value="1"/>
</dbReference>
<dbReference type="EMBL" id="LUUB01000054">
    <property type="protein sequence ID" value="OAF09782.1"/>
    <property type="molecule type" value="Genomic_DNA"/>
</dbReference>
<dbReference type="InterPro" id="IPR050272">
    <property type="entry name" value="Isochorismatase-like_hydrls"/>
</dbReference>
<evidence type="ECO:0000313" key="4">
    <source>
        <dbReference type="Proteomes" id="UP000076959"/>
    </source>
</evidence>
<dbReference type="PANTHER" id="PTHR43540">
    <property type="entry name" value="PEROXYUREIDOACRYLATE/UREIDOACRYLATE AMIDOHYDROLASE-RELATED"/>
    <property type="match status" value="1"/>
</dbReference>
<evidence type="ECO:0000313" key="3">
    <source>
        <dbReference type="EMBL" id="OAF09782.1"/>
    </source>
</evidence>
<dbReference type="Gene3D" id="3.40.50.850">
    <property type="entry name" value="Isochorismatase-like"/>
    <property type="match status" value="1"/>
</dbReference>
<dbReference type="OrthoDB" id="8219968at2"/>
<dbReference type="InterPro" id="IPR036380">
    <property type="entry name" value="Isochorismatase-like_sf"/>
</dbReference>
<keyword evidence="1" id="KW-0378">Hydrolase</keyword>
<evidence type="ECO:0000256" key="1">
    <source>
        <dbReference type="ARBA" id="ARBA00022801"/>
    </source>
</evidence>
<dbReference type="Pfam" id="PF00857">
    <property type="entry name" value="Isochorismatase"/>
    <property type="match status" value="1"/>
</dbReference>
<protein>
    <submittedName>
        <fullName evidence="3">Amidase</fullName>
    </submittedName>
</protein>
<reference evidence="3 4" key="1">
    <citation type="submission" date="2016-03" db="EMBL/GenBank/DDBJ databases">
        <title>Draft Genome Sequence of the Strain BR 10245 (Bradyrhizobium sp.) isolated from nodules of Centrolobium paraense.</title>
        <authorList>
            <person name="Simoes-Araujo J.L.Sr."/>
            <person name="Barauna A.C."/>
            <person name="Silva K."/>
            <person name="Zilli J.E."/>
        </authorList>
    </citation>
    <scope>NUCLEOTIDE SEQUENCE [LARGE SCALE GENOMIC DNA]</scope>
    <source>
        <strain evidence="3 4">BR 10245</strain>
    </source>
</reference>
<comment type="caution">
    <text evidence="3">The sequence shown here is derived from an EMBL/GenBank/DDBJ whole genome shotgun (WGS) entry which is preliminary data.</text>
</comment>
<keyword evidence="4" id="KW-1185">Reference proteome</keyword>
<proteinExistence type="predicted"/>
<dbReference type="InterPro" id="IPR000868">
    <property type="entry name" value="Isochorismatase-like_dom"/>
</dbReference>
<dbReference type="STRING" id="1505087.AYJ54_11260"/>
<dbReference type="RefSeq" id="WP_063699894.1">
    <property type="nucleotide sequence ID" value="NZ_LUUB01000054.1"/>
</dbReference>